<dbReference type="GO" id="GO:0047134">
    <property type="term" value="F:protein-disulfide reductase [NAD(P)H] activity"/>
    <property type="evidence" value="ECO:0007669"/>
    <property type="project" value="InterPro"/>
</dbReference>
<dbReference type="InterPro" id="IPR010357">
    <property type="entry name" value="TXNDC17_dom"/>
</dbReference>
<dbReference type="Pfam" id="PF06110">
    <property type="entry name" value="TXD17-like_Trx"/>
    <property type="match status" value="1"/>
</dbReference>
<dbReference type="Gene3D" id="3.40.30.10">
    <property type="entry name" value="Glutaredoxin"/>
    <property type="match status" value="1"/>
</dbReference>
<comment type="similarity">
    <text evidence="1">Belongs to the thioredoxin family.</text>
</comment>
<accession>A0A2V1DWW2</accession>
<reference evidence="3 4" key="1">
    <citation type="journal article" date="2018" name="Sci. Rep.">
        <title>Comparative genomics provides insights into the lifestyle and reveals functional heterogeneity of dark septate endophytic fungi.</title>
        <authorList>
            <person name="Knapp D.G."/>
            <person name="Nemeth J.B."/>
            <person name="Barry K."/>
            <person name="Hainaut M."/>
            <person name="Henrissat B."/>
            <person name="Johnson J."/>
            <person name="Kuo A."/>
            <person name="Lim J.H.P."/>
            <person name="Lipzen A."/>
            <person name="Nolan M."/>
            <person name="Ohm R.A."/>
            <person name="Tamas L."/>
            <person name="Grigoriev I.V."/>
            <person name="Spatafora J.W."/>
            <person name="Nagy L.G."/>
            <person name="Kovacs G.M."/>
        </authorList>
    </citation>
    <scope>NUCLEOTIDE SEQUENCE [LARGE SCALE GENOMIC DNA]</scope>
    <source>
        <strain evidence="3 4">DSE2036</strain>
    </source>
</reference>
<dbReference type="STRING" id="97972.A0A2V1DWW2"/>
<protein>
    <recommendedName>
        <fullName evidence="2">Thioredoxin domain-containing protein</fullName>
    </recommendedName>
</protein>
<evidence type="ECO:0000313" key="4">
    <source>
        <dbReference type="Proteomes" id="UP000244855"/>
    </source>
</evidence>
<dbReference type="Proteomes" id="UP000244855">
    <property type="component" value="Unassembled WGS sequence"/>
</dbReference>
<keyword evidence="4" id="KW-1185">Reference proteome</keyword>
<evidence type="ECO:0000259" key="2">
    <source>
        <dbReference type="Pfam" id="PF06110"/>
    </source>
</evidence>
<dbReference type="GO" id="GO:0005829">
    <property type="term" value="C:cytosol"/>
    <property type="evidence" value="ECO:0007669"/>
    <property type="project" value="TreeGrafter"/>
</dbReference>
<sequence>MPITRSFPLPASSQDLPLPDKKPFYLVFVSSIHPETGLSWCPDVRAAMPVIDAAFEKEDAAPLGVVEVGQRPEWKEPNNVFRTKWNVHNVPCLVRFERGEDGTVKEVGRLIEEQVLEKEKLDKLLA</sequence>
<name>A0A2V1DWW2_9PLEO</name>
<gene>
    <name evidence="3" type="ORF">DM02DRAFT_335622</name>
</gene>
<evidence type="ECO:0000313" key="3">
    <source>
        <dbReference type="EMBL" id="PVI01794.1"/>
    </source>
</evidence>
<proteinExistence type="inferred from homology"/>
<dbReference type="PANTHER" id="PTHR12452">
    <property type="entry name" value="42-9-9 PROTEIN-RELATED"/>
    <property type="match status" value="1"/>
</dbReference>
<feature type="domain" description="Thioredoxin" evidence="2">
    <location>
        <begin position="21"/>
        <end position="124"/>
    </location>
</feature>
<dbReference type="InterPro" id="IPR036249">
    <property type="entry name" value="Thioredoxin-like_sf"/>
</dbReference>
<dbReference type="EMBL" id="KZ805352">
    <property type="protein sequence ID" value="PVI01794.1"/>
    <property type="molecule type" value="Genomic_DNA"/>
</dbReference>
<dbReference type="PANTHER" id="PTHR12452:SF0">
    <property type="entry name" value="THIOREDOXIN DOMAIN-CONTAINING PROTEIN 17"/>
    <property type="match status" value="1"/>
</dbReference>
<dbReference type="OrthoDB" id="78947at2759"/>
<evidence type="ECO:0000256" key="1">
    <source>
        <dbReference type="ARBA" id="ARBA00008987"/>
    </source>
</evidence>
<dbReference type="InterPro" id="IPR045108">
    <property type="entry name" value="TXNDC17-like"/>
</dbReference>
<organism evidence="3 4">
    <name type="scientific">Periconia macrospinosa</name>
    <dbReference type="NCBI Taxonomy" id="97972"/>
    <lineage>
        <taxon>Eukaryota</taxon>
        <taxon>Fungi</taxon>
        <taxon>Dikarya</taxon>
        <taxon>Ascomycota</taxon>
        <taxon>Pezizomycotina</taxon>
        <taxon>Dothideomycetes</taxon>
        <taxon>Pleosporomycetidae</taxon>
        <taxon>Pleosporales</taxon>
        <taxon>Massarineae</taxon>
        <taxon>Periconiaceae</taxon>
        <taxon>Periconia</taxon>
    </lineage>
</organism>
<dbReference type="SUPFAM" id="SSF52833">
    <property type="entry name" value="Thioredoxin-like"/>
    <property type="match status" value="1"/>
</dbReference>
<dbReference type="AlphaFoldDB" id="A0A2V1DWW2"/>